<reference evidence="1 2" key="1">
    <citation type="submission" date="2016-04" db="EMBL/GenBank/DDBJ databases">
        <title>ATOL: Assembling a taxonomically balanced genome-scale reconstruction of the evolutionary history of the Enterobacteriaceae.</title>
        <authorList>
            <person name="Plunkett G.III."/>
            <person name="Neeno-Eckwall E.C."/>
            <person name="Glasner J.D."/>
            <person name="Perna N.T."/>
        </authorList>
    </citation>
    <scope>NUCLEOTIDE SEQUENCE [LARGE SCALE GENOMIC DNA]</scope>
    <source>
        <strain evidence="1 2">ATCC 51603</strain>
    </source>
</reference>
<evidence type="ECO:0000313" key="2">
    <source>
        <dbReference type="Proteomes" id="UP000078386"/>
    </source>
</evidence>
<protein>
    <submittedName>
        <fullName evidence="1">Uncharacterized protein</fullName>
    </submittedName>
</protein>
<dbReference type="AlphaFoldDB" id="A0A1B7JLP1"/>
<name>A0A1B7JLP1_9ENTR</name>
<dbReference type="RefSeq" id="WP_072050011.1">
    <property type="nucleotide sequence ID" value="NZ_LXEU01000073.1"/>
</dbReference>
<keyword evidence="2" id="KW-1185">Reference proteome</keyword>
<gene>
    <name evidence="1" type="ORF">M989_03667</name>
</gene>
<dbReference type="EMBL" id="LXEU01000073">
    <property type="protein sequence ID" value="OAT48782.1"/>
    <property type="molecule type" value="Genomic_DNA"/>
</dbReference>
<organism evidence="1 2">
    <name type="scientific">Kluyvera georgiana ATCC 51603</name>
    <dbReference type="NCBI Taxonomy" id="1354264"/>
    <lineage>
        <taxon>Bacteria</taxon>
        <taxon>Pseudomonadati</taxon>
        <taxon>Pseudomonadota</taxon>
        <taxon>Gammaproteobacteria</taxon>
        <taxon>Enterobacterales</taxon>
        <taxon>Enterobacteriaceae</taxon>
        <taxon>Kluyvera</taxon>
    </lineage>
</organism>
<proteinExistence type="predicted"/>
<sequence>MEIILKSKGVHLHLDNSTAEQLLNLSAVARLLEVSPTHLRQLLHKGMSVSDALHYLTSKESK</sequence>
<dbReference type="Proteomes" id="UP000078386">
    <property type="component" value="Unassembled WGS sequence"/>
</dbReference>
<dbReference type="PATRIC" id="fig|1354264.4.peg.3807"/>
<accession>A0A1B7JLP1</accession>
<evidence type="ECO:0000313" key="1">
    <source>
        <dbReference type="EMBL" id="OAT48782.1"/>
    </source>
</evidence>
<comment type="caution">
    <text evidence="1">The sequence shown here is derived from an EMBL/GenBank/DDBJ whole genome shotgun (WGS) entry which is preliminary data.</text>
</comment>